<protein>
    <recommendedName>
        <fullName evidence="8">Cation/H+ exchanger transmembrane domain-containing protein</fullName>
    </recommendedName>
</protein>
<sequence length="957" mass="103734">MLYPVPRVCTRRPLISPHSTLLLLALTLFVATSLPAVTAFPVVQDEIGDNDEVTRRLSGGGGKDKNKTVPFNSWSNAVDTVQYVLAFIVVLVAAHPLGLYFPRLFRLPLITGYLFTGIIAGPFIANLITQEMVSLLASYVSALALSFISFQAGQEIYWPELQPQAKSIVSLLTISYITAMIIVTSTMLLAESWFFYDELGELCQLGIALMFASISVLVSPGTVMAIKIELDSVGHLTSLMLGATMTAEFIVLISFSIARIICSTYCAKLDVSFLNLMFTMGIVGSNILVGVLLGGVIILIFKIPGGGAHHGGHGDHGKNASYLDQKTGNKGGHSNPDMESQSGSQVGNCALDELHHAPPSSFMSPRLSLGLKAFIWLSMGYMFYISTNVLAEATAAAFGLSWEIKFEALLVLMIGSCVAGHYEPIRHDMHVILDATAPYMLLPFFVMTGAALQLDQALKAVPLMAMYVMLRYISIFIACYLGGRYILKLSPMQYNNLWLTLTPQAGVALGLANEVKAMSDEAWAMEFAATIVAAVVVNQIIGPPLCSMGLRRSGETLKDRMLQAEALKGDSEHMDKSFHGGRSSIVHVNGDFHKSVAHGGGFRNSVVSGGGGFGNSMHSGEFARGSLFEMGRVTMSGTTGCAGDPHPLLPFTKVQNAVVIGDDEVAFEIALELSLYGARVNVPLLDQERTEKWQKMNEAILHRAAKGDLISYKNTLKDRENAQAMSAADVIIFTGDSNRTRENVQMLKSLLGAAHPRMIAFVPDCEFSKEMKAQGVLVIQPSIAMANIATRMALLDAKLAEALSNEISTTSDFSTASYFLRGHSGDLADLRLEGRRMALGRNVVNHHSVDYDRLAEALTSEHLPLPPPPPRVAVYGTSSAAGFDPFQRDTRSDFFVMHEDHDEADEIILDTQTGPYTTRGNSRLSVQRPPAQLGASRVRGGNVARGKRTPGSHKPRY</sequence>
<evidence type="ECO:0000256" key="4">
    <source>
        <dbReference type="ARBA" id="ARBA00023136"/>
    </source>
</evidence>
<comment type="subcellular location">
    <subcellularLocation>
        <location evidence="1">Membrane</location>
        <topology evidence="1">Multi-pass membrane protein</topology>
    </subcellularLocation>
</comment>
<dbReference type="eggNOG" id="ENOG502QRM4">
    <property type="taxonomic scope" value="Eukaryota"/>
</dbReference>
<dbReference type="GO" id="GO:1902600">
    <property type="term" value="P:proton transmembrane transport"/>
    <property type="evidence" value="ECO:0007669"/>
    <property type="project" value="InterPro"/>
</dbReference>
<dbReference type="Gene3D" id="1.20.1530.20">
    <property type="match status" value="1"/>
</dbReference>
<reference evidence="10" key="1">
    <citation type="journal article" date="2010" name="Science">
        <title>Signatures of adaptation to obligate biotrophy in the Hyaloperonospora arabidopsidis genome.</title>
        <authorList>
            <person name="Baxter L."/>
            <person name="Tripathy S."/>
            <person name="Ishaque N."/>
            <person name="Boot N."/>
            <person name="Cabral A."/>
            <person name="Kemen E."/>
            <person name="Thines M."/>
            <person name="Ah-Fong A."/>
            <person name="Anderson R."/>
            <person name="Badejoko W."/>
            <person name="Bittner-Eddy P."/>
            <person name="Boore J.L."/>
            <person name="Chibucos M.C."/>
            <person name="Coates M."/>
            <person name="Dehal P."/>
            <person name="Delehaunty K."/>
            <person name="Dong S."/>
            <person name="Downton P."/>
            <person name="Dumas B."/>
            <person name="Fabro G."/>
            <person name="Fronick C."/>
            <person name="Fuerstenberg S.I."/>
            <person name="Fulton L."/>
            <person name="Gaulin E."/>
            <person name="Govers F."/>
            <person name="Hughes L."/>
            <person name="Humphray S."/>
            <person name="Jiang R.H."/>
            <person name="Judelson H."/>
            <person name="Kamoun S."/>
            <person name="Kyung K."/>
            <person name="Meijer H."/>
            <person name="Minx P."/>
            <person name="Morris P."/>
            <person name="Nelson J."/>
            <person name="Phuntumart V."/>
            <person name="Qutob D."/>
            <person name="Rehmany A."/>
            <person name="Rougon-Cardoso A."/>
            <person name="Ryden P."/>
            <person name="Torto-Alalibo T."/>
            <person name="Studholme D."/>
            <person name="Wang Y."/>
            <person name="Win J."/>
            <person name="Wood J."/>
            <person name="Clifton S.W."/>
            <person name="Rogers J."/>
            <person name="Van den Ackerveken G."/>
            <person name="Jones J.D."/>
            <person name="McDowell J.M."/>
            <person name="Beynon J."/>
            <person name="Tyler B.M."/>
        </authorList>
    </citation>
    <scope>NUCLEOTIDE SEQUENCE [LARGE SCALE GENOMIC DNA]</scope>
    <source>
        <strain evidence="10">Emoy2</strain>
    </source>
</reference>
<dbReference type="OMA" id="DATAPYM"/>
<proteinExistence type="predicted"/>
<dbReference type="InterPro" id="IPR038770">
    <property type="entry name" value="Na+/solute_symporter_sf"/>
</dbReference>
<evidence type="ECO:0000256" key="1">
    <source>
        <dbReference type="ARBA" id="ARBA00004141"/>
    </source>
</evidence>
<dbReference type="EnsemblProtists" id="HpaT811991">
    <property type="protein sequence ID" value="HpaP811991"/>
    <property type="gene ID" value="HpaG811991"/>
</dbReference>
<feature type="chain" id="PRO_5004049507" description="Cation/H+ exchanger transmembrane domain-containing protein" evidence="7">
    <location>
        <begin position="40"/>
        <end position="957"/>
    </location>
</feature>
<accession>M4BZG8</accession>
<reference evidence="9" key="2">
    <citation type="submission" date="2015-06" db="UniProtKB">
        <authorList>
            <consortium name="EnsemblProtists"/>
        </authorList>
    </citation>
    <scope>IDENTIFICATION</scope>
    <source>
        <strain evidence="9">Emoy2</strain>
    </source>
</reference>
<keyword evidence="2 6" id="KW-0812">Transmembrane</keyword>
<feature type="compositionally biased region" description="Polar residues" evidence="5">
    <location>
        <begin position="910"/>
        <end position="925"/>
    </location>
</feature>
<keyword evidence="10" id="KW-1185">Reference proteome</keyword>
<dbReference type="STRING" id="559515.M4BZG8"/>
<evidence type="ECO:0000313" key="9">
    <source>
        <dbReference type="EnsemblProtists" id="HpaP811991"/>
    </source>
</evidence>
<dbReference type="PANTHER" id="PTHR43021">
    <property type="entry name" value="NA(+)/H(+) ANTIPORTER-RELATED"/>
    <property type="match status" value="1"/>
</dbReference>
<feature type="transmembrane region" description="Helical" evidence="6">
    <location>
        <begin position="238"/>
        <end position="261"/>
    </location>
</feature>
<feature type="transmembrane region" description="Helical" evidence="6">
    <location>
        <begin position="431"/>
        <end position="452"/>
    </location>
</feature>
<feature type="signal peptide" evidence="7">
    <location>
        <begin position="1"/>
        <end position="39"/>
    </location>
</feature>
<keyword evidence="4 6" id="KW-0472">Membrane</keyword>
<keyword evidence="3 6" id="KW-1133">Transmembrane helix</keyword>
<dbReference type="PANTHER" id="PTHR43021:SF2">
    <property type="entry name" value="CATION_H+ EXCHANGER DOMAIN-CONTAINING PROTEIN"/>
    <property type="match status" value="1"/>
</dbReference>
<dbReference type="Proteomes" id="UP000011713">
    <property type="component" value="Unassembled WGS sequence"/>
</dbReference>
<evidence type="ECO:0000313" key="10">
    <source>
        <dbReference type="Proteomes" id="UP000011713"/>
    </source>
</evidence>
<dbReference type="HOGENOM" id="CLU_014200_1_0_1"/>
<dbReference type="EMBL" id="JH598061">
    <property type="status" value="NOT_ANNOTATED_CDS"/>
    <property type="molecule type" value="Genomic_DNA"/>
</dbReference>
<feature type="transmembrane region" description="Helical" evidence="6">
    <location>
        <begin position="107"/>
        <end position="126"/>
    </location>
</feature>
<dbReference type="InterPro" id="IPR006153">
    <property type="entry name" value="Cation/H_exchanger_TM"/>
</dbReference>
<dbReference type="InParanoid" id="M4BZG8"/>
<feature type="compositionally biased region" description="Basic residues" evidence="5">
    <location>
        <begin position="945"/>
        <end position="957"/>
    </location>
</feature>
<dbReference type="Pfam" id="PF00999">
    <property type="entry name" value="Na_H_Exchanger"/>
    <property type="match status" value="1"/>
</dbReference>
<feature type="transmembrane region" description="Helical" evidence="6">
    <location>
        <begin position="207"/>
        <end position="226"/>
    </location>
</feature>
<feature type="transmembrane region" description="Helical" evidence="6">
    <location>
        <begin position="80"/>
        <end position="100"/>
    </location>
</feature>
<feature type="transmembrane region" description="Helical" evidence="6">
    <location>
        <begin position="404"/>
        <end position="422"/>
    </location>
</feature>
<dbReference type="GO" id="GO:0016020">
    <property type="term" value="C:membrane"/>
    <property type="evidence" value="ECO:0007669"/>
    <property type="project" value="UniProtKB-SubCell"/>
</dbReference>
<feature type="transmembrane region" description="Helical" evidence="6">
    <location>
        <begin position="171"/>
        <end position="195"/>
    </location>
</feature>
<evidence type="ECO:0000256" key="5">
    <source>
        <dbReference type="SAM" id="MobiDB-lite"/>
    </source>
</evidence>
<dbReference type="VEuPathDB" id="FungiDB:HpaG811991"/>
<keyword evidence="7" id="KW-0732">Signal</keyword>
<evidence type="ECO:0000259" key="8">
    <source>
        <dbReference type="Pfam" id="PF00999"/>
    </source>
</evidence>
<feature type="transmembrane region" description="Helical" evidence="6">
    <location>
        <begin position="373"/>
        <end position="398"/>
    </location>
</feature>
<name>M4BZG8_HYAAE</name>
<feature type="transmembrane region" description="Helical" evidence="6">
    <location>
        <begin position="132"/>
        <end position="150"/>
    </location>
</feature>
<feature type="transmembrane region" description="Helical" evidence="6">
    <location>
        <begin position="273"/>
        <end position="301"/>
    </location>
</feature>
<evidence type="ECO:0000256" key="2">
    <source>
        <dbReference type="ARBA" id="ARBA00022692"/>
    </source>
</evidence>
<evidence type="ECO:0000256" key="7">
    <source>
        <dbReference type="SAM" id="SignalP"/>
    </source>
</evidence>
<feature type="transmembrane region" description="Helical" evidence="6">
    <location>
        <begin position="464"/>
        <end position="487"/>
    </location>
</feature>
<feature type="domain" description="Cation/H+ exchanger transmembrane" evidence="8">
    <location>
        <begin position="97"/>
        <end position="300"/>
    </location>
</feature>
<dbReference type="GO" id="GO:0015297">
    <property type="term" value="F:antiporter activity"/>
    <property type="evidence" value="ECO:0007669"/>
    <property type="project" value="InterPro"/>
</dbReference>
<feature type="region of interest" description="Disordered" evidence="5">
    <location>
        <begin position="910"/>
        <end position="957"/>
    </location>
</feature>
<organism evidence="9 10">
    <name type="scientific">Hyaloperonospora arabidopsidis (strain Emoy2)</name>
    <name type="common">Downy mildew agent</name>
    <name type="synonym">Peronospora arabidopsidis</name>
    <dbReference type="NCBI Taxonomy" id="559515"/>
    <lineage>
        <taxon>Eukaryota</taxon>
        <taxon>Sar</taxon>
        <taxon>Stramenopiles</taxon>
        <taxon>Oomycota</taxon>
        <taxon>Peronosporomycetes</taxon>
        <taxon>Peronosporales</taxon>
        <taxon>Peronosporaceae</taxon>
        <taxon>Hyaloperonospora</taxon>
    </lineage>
</organism>
<dbReference type="AlphaFoldDB" id="M4BZG8"/>
<feature type="region of interest" description="Disordered" evidence="5">
    <location>
        <begin position="319"/>
        <end position="345"/>
    </location>
</feature>
<evidence type="ECO:0000256" key="3">
    <source>
        <dbReference type="ARBA" id="ARBA00022989"/>
    </source>
</evidence>
<evidence type="ECO:0000256" key="6">
    <source>
        <dbReference type="SAM" id="Phobius"/>
    </source>
</evidence>